<protein>
    <submittedName>
        <fullName evidence="12">Protein trichome birefringence-like 11 isoform X1</fullName>
    </submittedName>
</protein>
<dbReference type="GO" id="GO:1990538">
    <property type="term" value="F:xylan O-acetyltransferase activity"/>
    <property type="evidence" value="ECO:0007669"/>
    <property type="project" value="UniProtKB-ARBA"/>
</dbReference>
<feature type="transmembrane region" description="Helical" evidence="8">
    <location>
        <begin position="89"/>
        <end position="112"/>
    </location>
</feature>
<dbReference type="InterPro" id="IPR026057">
    <property type="entry name" value="TBL_C"/>
</dbReference>
<gene>
    <name evidence="12" type="primary">LOC103712330</name>
</gene>
<evidence type="ECO:0000259" key="9">
    <source>
        <dbReference type="Pfam" id="PF13839"/>
    </source>
</evidence>
<feature type="domain" description="Trichome birefringence-like N-terminal" evidence="10">
    <location>
        <begin position="147"/>
        <end position="200"/>
    </location>
</feature>
<dbReference type="PANTHER" id="PTHR32285">
    <property type="entry name" value="PROTEIN TRICHOME BIREFRINGENCE-LIKE 9-RELATED"/>
    <property type="match status" value="1"/>
</dbReference>
<dbReference type="RefSeq" id="XP_008797040.2">
    <property type="nucleotide sequence ID" value="XM_008798818.4"/>
</dbReference>
<dbReference type="GeneID" id="103712330"/>
<name>A0A8B7CE13_PHODC</name>
<dbReference type="OrthoDB" id="630188at2759"/>
<dbReference type="KEGG" id="pda:103712330"/>
<keyword evidence="11" id="KW-1185">Reference proteome</keyword>
<evidence type="ECO:0000256" key="1">
    <source>
        <dbReference type="ARBA" id="ARBA00004323"/>
    </source>
</evidence>
<evidence type="ECO:0000256" key="4">
    <source>
        <dbReference type="ARBA" id="ARBA00022968"/>
    </source>
</evidence>
<evidence type="ECO:0000256" key="7">
    <source>
        <dbReference type="ARBA" id="ARBA00023136"/>
    </source>
</evidence>
<evidence type="ECO:0000259" key="10">
    <source>
        <dbReference type="Pfam" id="PF14416"/>
    </source>
</evidence>
<evidence type="ECO:0000256" key="8">
    <source>
        <dbReference type="SAM" id="Phobius"/>
    </source>
</evidence>
<evidence type="ECO:0000256" key="2">
    <source>
        <dbReference type="ARBA" id="ARBA00007727"/>
    </source>
</evidence>
<keyword evidence="3 8" id="KW-0812">Transmembrane</keyword>
<dbReference type="Proteomes" id="UP000228380">
    <property type="component" value="Unplaced"/>
</dbReference>
<organism evidence="11 12">
    <name type="scientific">Phoenix dactylifera</name>
    <name type="common">Date palm</name>
    <dbReference type="NCBI Taxonomy" id="42345"/>
    <lineage>
        <taxon>Eukaryota</taxon>
        <taxon>Viridiplantae</taxon>
        <taxon>Streptophyta</taxon>
        <taxon>Embryophyta</taxon>
        <taxon>Tracheophyta</taxon>
        <taxon>Spermatophyta</taxon>
        <taxon>Magnoliopsida</taxon>
        <taxon>Liliopsida</taxon>
        <taxon>Arecaceae</taxon>
        <taxon>Coryphoideae</taxon>
        <taxon>Phoeniceae</taxon>
        <taxon>Phoenix</taxon>
    </lineage>
</organism>
<keyword evidence="5 8" id="KW-1133">Transmembrane helix</keyword>
<evidence type="ECO:0000256" key="6">
    <source>
        <dbReference type="ARBA" id="ARBA00023034"/>
    </source>
</evidence>
<sequence>MPRRRAKKQTNKKKNAICFSARPSSSCRHGDDVNNAISDSASNPHPFSLFLLPVKLRKNSIFSSSSSSSLEDGCKKSREMMLLRRRRSAVMQVAAAGCLVLAAASVSLFFFLCFRGRAVVVNRGVAGGDGWRNLGLKVEEKGRRFHEECNLFDGEWVWDERYPLYESKGCRFLDEGFRCSENGRPDNFYTKWRWQPKHCNLPRFDAKKMLEKLQNRRLVFAGDSIGRNQWESLLCMLSSAVSDRGSIYEVNGNPITKHKGFLVFKFRDYNCTVEYYRAPYLVLHGQAPAGMPAKVKSTLKLDVMDSKSSRWRDADVLIFNSGHWWNYEKTISGGHYFQEGREVKMGMSVESAYQRSIRTLFDWVNREVNTSKTQVIFRTYSPVHFSGGDWKRRGHCHLESFPEFNSSRFSLKTRTCLLDLFTNVSMEYSSQAMMPELDLLNVTLMTVQRKDGHQSLYHLGPTARPQHHMQDCSHWCLPGVPDAWNELLYALFLRWESKVHQNLFVSGSSGVKLDQ</sequence>
<dbReference type="InterPro" id="IPR025846">
    <property type="entry name" value="TBL_N"/>
</dbReference>
<dbReference type="AlphaFoldDB" id="A0A8B7CE13"/>
<keyword evidence="6" id="KW-0333">Golgi apparatus</keyword>
<keyword evidence="4" id="KW-0735">Signal-anchor</keyword>
<dbReference type="Pfam" id="PF14416">
    <property type="entry name" value="PMR5N"/>
    <property type="match status" value="1"/>
</dbReference>
<accession>A0A8B7CE13</accession>
<comment type="similarity">
    <text evidence="2">Belongs to the PC-esterase family. TBL subfamily.</text>
</comment>
<evidence type="ECO:0000256" key="3">
    <source>
        <dbReference type="ARBA" id="ARBA00022692"/>
    </source>
</evidence>
<comment type="subcellular location">
    <subcellularLocation>
        <location evidence="1">Golgi apparatus membrane</location>
        <topology evidence="1">Single-pass type II membrane protein</topology>
    </subcellularLocation>
</comment>
<feature type="domain" description="Trichome birefringence-like C-terminal" evidence="9">
    <location>
        <begin position="201"/>
        <end position="490"/>
    </location>
</feature>
<evidence type="ECO:0000313" key="12">
    <source>
        <dbReference type="RefSeq" id="XP_008797040.2"/>
    </source>
</evidence>
<dbReference type="GO" id="GO:0000139">
    <property type="term" value="C:Golgi membrane"/>
    <property type="evidence" value="ECO:0007669"/>
    <property type="project" value="UniProtKB-SubCell"/>
</dbReference>
<reference evidence="12" key="1">
    <citation type="submission" date="2025-08" db="UniProtKB">
        <authorList>
            <consortium name="RefSeq"/>
        </authorList>
    </citation>
    <scope>IDENTIFICATION</scope>
    <source>
        <tissue evidence="12">Young leaves</tissue>
    </source>
</reference>
<evidence type="ECO:0000313" key="11">
    <source>
        <dbReference type="Proteomes" id="UP000228380"/>
    </source>
</evidence>
<dbReference type="Pfam" id="PF13839">
    <property type="entry name" value="PC-Esterase"/>
    <property type="match status" value="1"/>
</dbReference>
<dbReference type="PANTHER" id="PTHR32285:SF213">
    <property type="entry name" value="PROTEIN TRICHOME BIREFRINGENCE-LIKE 11"/>
    <property type="match status" value="1"/>
</dbReference>
<evidence type="ECO:0000256" key="5">
    <source>
        <dbReference type="ARBA" id="ARBA00022989"/>
    </source>
</evidence>
<proteinExistence type="inferred from homology"/>
<dbReference type="InterPro" id="IPR029962">
    <property type="entry name" value="TBL"/>
</dbReference>
<keyword evidence="7 8" id="KW-0472">Membrane</keyword>